<name>A0ABV9NCY3_9PROT</name>
<comment type="pathway">
    <text evidence="1">Cofactor biosynthesis; ubiquinone biosynthesis.</text>
</comment>
<gene>
    <name evidence="8" type="ORF">ACFPB0_08610</name>
</gene>
<dbReference type="InterPro" id="IPR012762">
    <property type="entry name" value="Ubiq_biosynth_COQ9"/>
</dbReference>
<organism evidence="8 9">
    <name type="scientific">Glycocaulis abyssi</name>
    <dbReference type="NCBI Taxonomy" id="1433403"/>
    <lineage>
        <taxon>Bacteria</taxon>
        <taxon>Pseudomonadati</taxon>
        <taxon>Pseudomonadota</taxon>
        <taxon>Alphaproteobacteria</taxon>
        <taxon>Maricaulales</taxon>
        <taxon>Maricaulaceae</taxon>
        <taxon>Glycocaulis</taxon>
    </lineage>
</organism>
<dbReference type="RefSeq" id="WP_371392596.1">
    <property type="nucleotide sequence ID" value="NZ_CP163421.1"/>
</dbReference>
<feature type="domain" description="COQ9 C-terminal" evidence="7">
    <location>
        <begin position="126"/>
        <end position="196"/>
    </location>
</feature>
<accession>A0ABV9NCY3</accession>
<reference evidence="9" key="1">
    <citation type="journal article" date="2019" name="Int. J. Syst. Evol. Microbiol.">
        <title>The Global Catalogue of Microorganisms (GCM) 10K type strain sequencing project: providing services to taxonomists for standard genome sequencing and annotation.</title>
        <authorList>
            <consortium name="The Broad Institute Genomics Platform"/>
            <consortium name="The Broad Institute Genome Sequencing Center for Infectious Disease"/>
            <person name="Wu L."/>
            <person name="Ma J."/>
        </authorList>
    </citation>
    <scope>NUCLEOTIDE SEQUENCE [LARGE SCALE GENOMIC DNA]</scope>
    <source>
        <strain evidence="9">CCUG 62981</strain>
    </source>
</reference>
<evidence type="ECO:0000259" key="7">
    <source>
        <dbReference type="Pfam" id="PF08511"/>
    </source>
</evidence>
<evidence type="ECO:0000313" key="8">
    <source>
        <dbReference type="EMBL" id="MFC4725349.1"/>
    </source>
</evidence>
<dbReference type="Proteomes" id="UP001596024">
    <property type="component" value="Unassembled WGS sequence"/>
</dbReference>
<evidence type="ECO:0000256" key="3">
    <source>
        <dbReference type="ARBA" id="ARBA00022688"/>
    </source>
</evidence>
<keyword evidence="9" id="KW-1185">Reference proteome</keyword>
<comment type="caution">
    <text evidence="8">The sequence shown here is derived from an EMBL/GenBank/DDBJ whole genome shotgun (WGS) entry which is preliminary data.</text>
</comment>
<comment type="similarity">
    <text evidence="2">Belongs to the COQ9 family.</text>
</comment>
<evidence type="ECO:0000256" key="4">
    <source>
        <dbReference type="ARBA" id="ARBA00022946"/>
    </source>
</evidence>
<keyword evidence="5" id="KW-0446">Lipid-binding</keyword>
<evidence type="ECO:0000256" key="6">
    <source>
        <dbReference type="ARBA" id="ARBA00058104"/>
    </source>
</evidence>
<evidence type="ECO:0000256" key="2">
    <source>
        <dbReference type="ARBA" id="ARBA00010766"/>
    </source>
</evidence>
<protein>
    <submittedName>
        <fullName evidence="8">COQ9 family protein</fullName>
    </submittedName>
</protein>
<evidence type="ECO:0000256" key="5">
    <source>
        <dbReference type="ARBA" id="ARBA00023121"/>
    </source>
</evidence>
<proteinExistence type="inferred from homology"/>
<dbReference type="PANTHER" id="PTHR21427:SF19">
    <property type="entry name" value="UBIQUINONE BIOSYNTHESIS PROTEIN COQ9, MITOCHONDRIAL"/>
    <property type="match status" value="1"/>
</dbReference>
<dbReference type="Gene3D" id="1.10.357.10">
    <property type="entry name" value="Tetracycline Repressor, domain 2"/>
    <property type="match status" value="1"/>
</dbReference>
<evidence type="ECO:0000256" key="1">
    <source>
        <dbReference type="ARBA" id="ARBA00004749"/>
    </source>
</evidence>
<keyword evidence="3" id="KW-0831">Ubiquinone biosynthesis</keyword>
<dbReference type="NCBIfam" id="TIGR02396">
    <property type="entry name" value="diverge_rpsU"/>
    <property type="match status" value="1"/>
</dbReference>
<dbReference type="EMBL" id="JBHSGQ010000003">
    <property type="protein sequence ID" value="MFC4725349.1"/>
    <property type="molecule type" value="Genomic_DNA"/>
</dbReference>
<comment type="function">
    <text evidence="6">Membrane-associated protein that warps the membrane surface to access and bind aromatic isoprenes with high specificity, including ubiquinone (CoQ) isoprene intermediates and presents them directly to COQ7, therefore facilitating the COQ7-mediated hydroxylase step. Participates in the biosynthesis of coenzyme Q, also named ubiquinone, an essential lipid-soluble electron transporter for aerobic cellular respiration.</text>
</comment>
<dbReference type="InterPro" id="IPR013718">
    <property type="entry name" value="COQ9_C"/>
</dbReference>
<evidence type="ECO:0000313" key="9">
    <source>
        <dbReference type="Proteomes" id="UP001596024"/>
    </source>
</evidence>
<keyword evidence="4" id="KW-0809">Transit peptide</keyword>
<dbReference type="PANTHER" id="PTHR21427">
    <property type="entry name" value="UBIQUINONE BIOSYNTHESIS PROTEIN COQ9, MITOCHONDRIAL"/>
    <property type="match status" value="1"/>
</dbReference>
<dbReference type="Pfam" id="PF08511">
    <property type="entry name" value="COQ9"/>
    <property type="match status" value="1"/>
</dbReference>
<sequence>MSTSNASDRPNRSRADAARARLLDAALPHVPFEGWSGSLLRMAARDAGISDDEVALYCPEGVISLIVFWWREMDEQARDAITAGESPAKIRERIRRAVVLRLEAGKGHEDALSRARARLLLPDGIATGAELAWNTSDMIWRAIGDTSTDANWYSKRAILTGVWTSSLAIWLSESDPEKPETLAFLDRRIANVMEFEKVKAKLNKQLAGLPDFAAMAAKMRYGTR</sequence>